<evidence type="ECO:0000313" key="7">
    <source>
        <dbReference type="EMBL" id="OFC70365.1"/>
    </source>
</evidence>
<reference evidence="7 8" key="1">
    <citation type="submission" date="2016-08" db="EMBL/GenBank/DDBJ databases">
        <authorList>
            <person name="Seilhamer J.J."/>
        </authorList>
    </citation>
    <scope>NUCLEOTIDE SEQUENCE [LARGE SCALE GENOMIC DNA]</scope>
    <source>
        <strain evidence="7 8">KCTC 42603</strain>
    </source>
</reference>
<dbReference type="STRING" id="1656094.BFC18_14440"/>
<accession>A0A1E7ZA07</accession>
<dbReference type="Proteomes" id="UP000175691">
    <property type="component" value="Unassembled WGS sequence"/>
</dbReference>
<dbReference type="RefSeq" id="WP_070126008.1">
    <property type="nucleotide sequence ID" value="NZ_MDHN01000029.1"/>
</dbReference>
<comment type="caution">
    <text evidence="7">The sequence shown here is derived from an EMBL/GenBank/DDBJ whole genome shotgun (WGS) entry which is preliminary data.</text>
</comment>
<dbReference type="GO" id="GO:0046872">
    <property type="term" value="F:metal ion binding"/>
    <property type="evidence" value="ECO:0007669"/>
    <property type="project" value="UniProtKB-KW"/>
</dbReference>
<protein>
    <recommendedName>
        <fullName evidence="6">Cytochrome c domain-containing protein</fullName>
    </recommendedName>
</protein>
<evidence type="ECO:0000256" key="2">
    <source>
        <dbReference type="ARBA" id="ARBA00022723"/>
    </source>
</evidence>
<evidence type="ECO:0000256" key="4">
    <source>
        <dbReference type="PROSITE-ProRule" id="PRU00433"/>
    </source>
</evidence>
<dbReference type="InterPro" id="IPR009056">
    <property type="entry name" value="Cyt_c-like_dom"/>
</dbReference>
<evidence type="ECO:0000313" key="8">
    <source>
        <dbReference type="Proteomes" id="UP000175691"/>
    </source>
</evidence>
<dbReference type="OrthoDB" id="9811281at2"/>
<feature type="domain" description="Cytochrome c" evidence="6">
    <location>
        <begin position="37"/>
        <end position="113"/>
    </location>
</feature>
<keyword evidence="3 4" id="KW-0408">Iron</keyword>
<sequence>MKPITLKFFSRALLPAALLLSAPTFANSNLSSIHGIADDAPVANKYALFCGGCHGLDGKGEIEADVPMMPPRIGAFLYDEEGAWYMVNVGGVMSAGISDQDAADIMNYVITSFGAESVPNSTYRFTAEQVAKLRENPPEDLVKLRRDISKRLEKRGIALPDHYPWN</sequence>
<dbReference type="InterPro" id="IPR036909">
    <property type="entry name" value="Cyt_c-like_dom_sf"/>
</dbReference>
<keyword evidence="2 4" id="KW-0479">Metal-binding</keyword>
<dbReference type="PROSITE" id="PS51007">
    <property type="entry name" value="CYTC"/>
    <property type="match status" value="1"/>
</dbReference>
<keyword evidence="1 4" id="KW-0349">Heme</keyword>
<proteinExistence type="predicted"/>
<keyword evidence="5" id="KW-0732">Signal</keyword>
<dbReference type="EMBL" id="MDHN01000029">
    <property type="protein sequence ID" value="OFC70365.1"/>
    <property type="molecule type" value="Genomic_DNA"/>
</dbReference>
<dbReference type="Gene3D" id="1.10.760.10">
    <property type="entry name" value="Cytochrome c-like domain"/>
    <property type="match status" value="1"/>
</dbReference>
<feature type="signal peptide" evidence="5">
    <location>
        <begin position="1"/>
        <end position="26"/>
    </location>
</feature>
<evidence type="ECO:0000256" key="3">
    <source>
        <dbReference type="ARBA" id="ARBA00023004"/>
    </source>
</evidence>
<evidence type="ECO:0000256" key="5">
    <source>
        <dbReference type="SAM" id="SignalP"/>
    </source>
</evidence>
<dbReference type="GO" id="GO:0020037">
    <property type="term" value="F:heme binding"/>
    <property type="evidence" value="ECO:0007669"/>
    <property type="project" value="InterPro"/>
</dbReference>
<dbReference type="GO" id="GO:0009055">
    <property type="term" value="F:electron transfer activity"/>
    <property type="evidence" value="ECO:0007669"/>
    <property type="project" value="InterPro"/>
</dbReference>
<dbReference type="SUPFAM" id="SSF46626">
    <property type="entry name" value="Cytochrome c"/>
    <property type="match status" value="1"/>
</dbReference>
<name>A0A1E7ZA07_9ALTE</name>
<dbReference type="AlphaFoldDB" id="A0A1E7ZA07"/>
<evidence type="ECO:0000259" key="6">
    <source>
        <dbReference type="PROSITE" id="PS51007"/>
    </source>
</evidence>
<evidence type="ECO:0000256" key="1">
    <source>
        <dbReference type="ARBA" id="ARBA00022617"/>
    </source>
</evidence>
<feature type="chain" id="PRO_5009209559" description="Cytochrome c domain-containing protein" evidence="5">
    <location>
        <begin position="27"/>
        <end position="166"/>
    </location>
</feature>
<organism evidence="7 8">
    <name type="scientific">Alteromonas confluentis</name>
    <dbReference type="NCBI Taxonomy" id="1656094"/>
    <lineage>
        <taxon>Bacteria</taxon>
        <taxon>Pseudomonadati</taxon>
        <taxon>Pseudomonadota</taxon>
        <taxon>Gammaproteobacteria</taxon>
        <taxon>Alteromonadales</taxon>
        <taxon>Alteromonadaceae</taxon>
        <taxon>Alteromonas/Salinimonas group</taxon>
        <taxon>Alteromonas</taxon>
    </lineage>
</organism>
<gene>
    <name evidence="7" type="ORF">BFC18_14440</name>
</gene>
<keyword evidence="8" id="KW-1185">Reference proteome</keyword>